<gene>
    <name evidence="4" type="ORF">CDV49_18605</name>
</gene>
<dbReference type="Pfam" id="PF07687">
    <property type="entry name" value="M20_dimer"/>
    <property type="match status" value="1"/>
</dbReference>
<dbReference type="InterPro" id="IPR050072">
    <property type="entry name" value="Peptidase_M20A"/>
</dbReference>
<evidence type="ECO:0000256" key="2">
    <source>
        <dbReference type="ARBA" id="ARBA00022801"/>
    </source>
</evidence>
<dbReference type="EMBL" id="NIPW01000051">
    <property type="protein sequence ID" value="OWJ74805.1"/>
    <property type="molecule type" value="Genomic_DNA"/>
</dbReference>
<feature type="domain" description="Peptidase M20 dimerisation" evidence="3">
    <location>
        <begin position="188"/>
        <end position="318"/>
    </location>
</feature>
<keyword evidence="1" id="KW-0479">Metal-binding</keyword>
<dbReference type="InterPro" id="IPR002933">
    <property type="entry name" value="Peptidase_M20"/>
</dbReference>
<organism evidence="4 5">
    <name type="scientific">Haematobacter genomosp. 1</name>
    <dbReference type="NCBI Taxonomy" id="366618"/>
    <lineage>
        <taxon>Bacteria</taxon>
        <taxon>Pseudomonadati</taxon>
        <taxon>Pseudomonadota</taxon>
        <taxon>Alphaproteobacteria</taxon>
        <taxon>Rhodobacterales</taxon>
        <taxon>Paracoccaceae</taxon>
        <taxon>Haematobacter</taxon>
    </lineage>
</organism>
<dbReference type="Gene3D" id="3.40.630.10">
    <property type="entry name" value="Zn peptidases"/>
    <property type="match status" value="1"/>
</dbReference>
<reference evidence="4 5" key="1">
    <citation type="submission" date="2016-12" db="EMBL/GenBank/DDBJ databases">
        <title>Comparison of Traditional DNA-DNA Hybridization with In Silico Genomic Analysis.</title>
        <authorList>
            <person name="Nicholson A.C."/>
            <person name="Humrighouse B.W."/>
            <person name="Graziano J."/>
            <person name="Lasker B."/>
            <person name="Whitney A.M."/>
            <person name="Mcquiston J.R."/>
        </authorList>
    </citation>
    <scope>NUCLEOTIDE SEQUENCE [LARGE SCALE GENOMIC DNA]</scope>
    <source>
        <strain evidence="4 5">H2240</strain>
    </source>
</reference>
<name>A0A212A6W7_9RHOB</name>
<evidence type="ECO:0000259" key="3">
    <source>
        <dbReference type="Pfam" id="PF07687"/>
    </source>
</evidence>
<keyword evidence="5" id="KW-1185">Reference proteome</keyword>
<dbReference type="SUPFAM" id="SSF55031">
    <property type="entry name" value="Bacterial exopeptidase dimerisation domain"/>
    <property type="match status" value="1"/>
</dbReference>
<dbReference type="RefSeq" id="WP_088216815.1">
    <property type="nucleotide sequence ID" value="NZ_NIPW01000051.1"/>
</dbReference>
<keyword evidence="2" id="KW-0378">Hydrolase</keyword>
<dbReference type="PANTHER" id="PTHR43808:SF32">
    <property type="entry name" value="ARGE_DAPE-RELATED DEACYLASE"/>
    <property type="match status" value="1"/>
</dbReference>
<evidence type="ECO:0000256" key="1">
    <source>
        <dbReference type="ARBA" id="ARBA00022723"/>
    </source>
</evidence>
<dbReference type="Pfam" id="PF01546">
    <property type="entry name" value="Peptidase_M20"/>
    <property type="match status" value="1"/>
</dbReference>
<evidence type="ECO:0000313" key="5">
    <source>
        <dbReference type="Proteomes" id="UP000196878"/>
    </source>
</evidence>
<dbReference type="OrthoDB" id="9809784at2"/>
<dbReference type="Gene3D" id="3.30.70.360">
    <property type="match status" value="1"/>
</dbReference>
<dbReference type="GO" id="GO:0046872">
    <property type="term" value="F:metal ion binding"/>
    <property type="evidence" value="ECO:0007669"/>
    <property type="project" value="UniProtKB-KW"/>
</dbReference>
<dbReference type="Proteomes" id="UP000196878">
    <property type="component" value="Unassembled WGS sequence"/>
</dbReference>
<sequence>MSGPDNLLTRAEALTPRLIEATKALVANPSETPPSDTRAIVDLAGEIALSFGADLMIQHERETPVRNLILRWCGGREAPRLIISCHIDTYPVGDPAEWLRAPFGEIDGGRFYGRGSADMKGGIAASLGAMAILAEIAPEIAAQTALVLAGDEEAMAERGTGFLIEDFPDWAGAATIVPDVGSPRIIRTGEKGMLWLDIEVTGKAAHSAHKHLGENAIVRLMSILDALKELETIETPCDHPARGTITAAEPHVTSPAGVGEAAALNGLTVNIGRIEGGTSPNLVAARARAELDLRLPQGVSCAEILARIEAILAPHGPAVRMAVTRRYEPNFTPQDRPIVAAALAASAAVRKAPAWPNLRIGASDARLWRRAGFDCVVCGLSAYNLGGADENFEMAELPVLTAILVQTALNLFTPVEA</sequence>
<dbReference type="InterPro" id="IPR011650">
    <property type="entry name" value="Peptidase_M20_dimer"/>
</dbReference>
<protein>
    <submittedName>
        <fullName evidence="4">Peptidase M20</fullName>
    </submittedName>
</protein>
<comment type="caution">
    <text evidence="4">The sequence shown here is derived from an EMBL/GenBank/DDBJ whole genome shotgun (WGS) entry which is preliminary data.</text>
</comment>
<dbReference type="GO" id="GO:0016787">
    <property type="term" value="F:hydrolase activity"/>
    <property type="evidence" value="ECO:0007669"/>
    <property type="project" value="UniProtKB-KW"/>
</dbReference>
<dbReference type="InterPro" id="IPR036264">
    <property type="entry name" value="Bact_exopeptidase_dim_dom"/>
</dbReference>
<evidence type="ECO:0000313" key="4">
    <source>
        <dbReference type="EMBL" id="OWJ74805.1"/>
    </source>
</evidence>
<dbReference type="SUPFAM" id="SSF53187">
    <property type="entry name" value="Zn-dependent exopeptidases"/>
    <property type="match status" value="1"/>
</dbReference>
<accession>A0A212A6W7</accession>
<dbReference type="PANTHER" id="PTHR43808">
    <property type="entry name" value="ACETYLORNITHINE DEACETYLASE"/>
    <property type="match status" value="1"/>
</dbReference>
<proteinExistence type="predicted"/>
<dbReference type="AlphaFoldDB" id="A0A212A6W7"/>